<accession>A0A7R9PWU3</accession>
<dbReference type="AlphaFoldDB" id="A0A7R9PWU3"/>
<dbReference type="EMBL" id="OC856404">
    <property type="protein sequence ID" value="CAD7623693.1"/>
    <property type="molecule type" value="Genomic_DNA"/>
</dbReference>
<keyword evidence="1" id="KW-0732">Signal</keyword>
<dbReference type="Proteomes" id="UP000759131">
    <property type="component" value="Unassembled WGS sequence"/>
</dbReference>
<feature type="non-terminal residue" evidence="2">
    <location>
        <position position="1"/>
    </location>
</feature>
<proteinExistence type="predicted"/>
<reference evidence="2" key="1">
    <citation type="submission" date="2020-11" db="EMBL/GenBank/DDBJ databases">
        <authorList>
            <person name="Tran Van P."/>
        </authorList>
    </citation>
    <scope>NUCLEOTIDE SEQUENCE</scope>
</reference>
<keyword evidence="3" id="KW-1185">Reference proteome</keyword>
<evidence type="ECO:0000313" key="2">
    <source>
        <dbReference type="EMBL" id="CAD7623693.1"/>
    </source>
</evidence>
<dbReference type="OrthoDB" id="6483290at2759"/>
<dbReference type="EMBL" id="CAJPIZ010001829">
    <property type="protein sequence ID" value="CAG2104123.1"/>
    <property type="molecule type" value="Genomic_DNA"/>
</dbReference>
<organism evidence="2">
    <name type="scientific">Medioppia subpectinata</name>
    <dbReference type="NCBI Taxonomy" id="1979941"/>
    <lineage>
        <taxon>Eukaryota</taxon>
        <taxon>Metazoa</taxon>
        <taxon>Ecdysozoa</taxon>
        <taxon>Arthropoda</taxon>
        <taxon>Chelicerata</taxon>
        <taxon>Arachnida</taxon>
        <taxon>Acari</taxon>
        <taxon>Acariformes</taxon>
        <taxon>Sarcoptiformes</taxon>
        <taxon>Oribatida</taxon>
        <taxon>Brachypylina</taxon>
        <taxon>Oppioidea</taxon>
        <taxon>Oppiidae</taxon>
        <taxon>Medioppia</taxon>
    </lineage>
</organism>
<protein>
    <submittedName>
        <fullName evidence="2">Uncharacterized protein</fullName>
    </submittedName>
</protein>
<sequence>MNFPYNILIVVIIGVCLPKPGQPAGRRPQAVEQRYCGLMFDKELEMIRTIDSRAIAQAYNIGQNGSLCMTTCRILTRGNVKPMEAVPSPDYIQCAIGPQ</sequence>
<evidence type="ECO:0000256" key="1">
    <source>
        <dbReference type="SAM" id="SignalP"/>
    </source>
</evidence>
<gene>
    <name evidence="2" type="ORF">OSB1V03_LOCUS4144</name>
</gene>
<name>A0A7R9PWU3_9ACAR</name>
<feature type="signal peptide" evidence="1">
    <location>
        <begin position="1"/>
        <end position="18"/>
    </location>
</feature>
<evidence type="ECO:0000313" key="3">
    <source>
        <dbReference type="Proteomes" id="UP000759131"/>
    </source>
</evidence>
<feature type="chain" id="PRO_5036211649" evidence="1">
    <location>
        <begin position="19"/>
        <end position="99"/>
    </location>
</feature>